<feature type="signal peptide" evidence="1">
    <location>
        <begin position="1"/>
        <end position="18"/>
    </location>
</feature>
<evidence type="ECO:0000313" key="2">
    <source>
        <dbReference type="EMBL" id="MBD3863155.1"/>
    </source>
</evidence>
<dbReference type="EMBL" id="JACXXH010000003">
    <property type="protein sequence ID" value="MBD3863155.1"/>
    <property type="molecule type" value="Genomic_DNA"/>
</dbReference>
<dbReference type="RefSeq" id="WP_191099542.1">
    <property type="nucleotide sequence ID" value="NZ_JACXXF010000003.1"/>
</dbReference>
<protein>
    <submittedName>
        <fullName evidence="2">GLPGLI family protein</fullName>
    </submittedName>
</protein>
<sequence>MKIKILIALLFSIQLISAQNSDKTSLSDSLSNQYQIEYTVNFNNYVPISKKGILIPYLKENKSNYYEILLDEDSKQKDDTNDSEINETIVIGKKNVIKRNFTNLNTNKLSSTETITFDNSLYLVTEALPKLDWDLSHPDTLKIGTYMCNKATTSFRGRNYIAWYTNDIPITFGPWKFHGLPGLILDMYDQTHKYEWIVTKITKKTINEKTLNQDKHDVNIGLKAFVALREEVFNKKMNNLKSNLKSRQGRGTTVGFTDHSKRQGRELVFEWEDNKQQ</sequence>
<accession>A0ABR8LTJ3</accession>
<dbReference type="NCBIfam" id="TIGR01200">
    <property type="entry name" value="GLPGLI"/>
    <property type="match status" value="1"/>
</dbReference>
<organism evidence="2 3">
    <name type="scientific">Olleya marilimosa</name>
    <dbReference type="NCBI Taxonomy" id="272164"/>
    <lineage>
        <taxon>Bacteria</taxon>
        <taxon>Pseudomonadati</taxon>
        <taxon>Bacteroidota</taxon>
        <taxon>Flavobacteriia</taxon>
        <taxon>Flavobacteriales</taxon>
        <taxon>Flavobacteriaceae</taxon>
    </lineage>
</organism>
<proteinExistence type="predicted"/>
<name>A0ABR8LTJ3_9FLAO</name>
<dbReference type="Pfam" id="PF09697">
    <property type="entry name" value="Porph_ging"/>
    <property type="match status" value="1"/>
</dbReference>
<reference evidence="2 3" key="1">
    <citation type="submission" date="2020-09" db="EMBL/GenBank/DDBJ databases">
        <title>Bacillus nautilus sp. nov., Chryseoglobus crepusculi sp. nov, and Psychrobacter noctis sp. nov., isolated from deep-sea sponges from the equatorial Atlantic.</title>
        <authorList>
            <person name="Stennett H.L."/>
            <person name="Williams S.E."/>
        </authorList>
    </citation>
    <scope>NUCLEOTIDE SEQUENCE [LARGE SCALE GENOMIC DNA]</scope>
    <source>
        <strain evidence="2 3">28M-24</strain>
    </source>
</reference>
<keyword evidence="3" id="KW-1185">Reference proteome</keyword>
<dbReference type="Proteomes" id="UP000627521">
    <property type="component" value="Unassembled WGS sequence"/>
</dbReference>
<gene>
    <name evidence="2" type="ORF">IEG06_06805</name>
</gene>
<comment type="caution">
    <text evidence="2">The sequence shown here is derived from an EMBL/GenBank/DDBJ whole genome shotgun (WGS) entry which is preliminary data.</text>
</comment>
<dbReference type="InterPro" id="IPR005901">
    <property type="entry name" value="GLPGLI"/>
</dbReference>
<evidence type="ECO:0000313" key="3">
    <source>
        <dbReference type="Proteomes" id="UP000627521"/>
    </source>
</evidence>
<feature type="chain" id="PRO_5045560739" evidence="1">
    <location>
        <begin position="19"/>
        <end position="277"/>
    </location>
</feature>
<evidence type="ECO:0000256" key="1">
    <source>
        <dbReference type="SAM" id="SignalP"/>
    </source>
</evidence>
<keyword evidence="1" id="KW-0732">Signal</keyword>